<feature type="compositionally biased region" description="Pro residues" evidence="8">
    <location>
        <begin position="125"/>
        <end position="134"/>
    </location>
</feature>
<dbReference type="GO" id="GO:0008289">
    <property type="term" value="F:lipid binding"/>
    <property type="evidence" value="ECO:0007669"/>
    <property type="project" value="InterPro"/>
</dbReference>
<dbReference type="Pfam" id="PF14368">
    <property type="entry name" value="LTP_2"/>
    <property type="match status" value="1"/>
</dbReference>
<evidence type="ECO:0000256" key="7">
    <source>
        <dbReference type="ARBA" id="ARBA00023288"/>
    </source>
</evidence>
<dbReference type="InterPro" id="IPR000528">
    <property type="entry name" value="Plant_nsLTP"/>
</dbReference>
<evidence type="ECO:0000256" key="2">
    <source>
        <dbReference type="ARBA" id="ARBA00009748"/>
    </source>
</evidence>
<evidence type="ECO:0000256" key="4">
    <source>
        <dbReference type="ARBA" id="ARBA00022729"/>
    </source>
</evidence>
<dbReference type="PRINTS" id="PR00382">
    <property type="entry name" value="LIPIDTRNSFER"/>
</dbReference>
<dbReference type="AlphaFoldDB" id="C0PQX9"/>
<keyword evidence="3" id="KW-0336">GPI-anchor</keyword>
<dbReference type="GO" id="GO:0005886">
    <property type="term" value="C:plasma membrane"/>
    <property type="evidence" value="ECO:0007669"/>
    <property type="project" value="UniProtKB-SubCell"/>
</dbReference>
<dbReference type="GO" id="GO:0098552">
    <property type="term" value="C:side of membrane"/>
    <property type="evidence" value="ECO:0007669"/>
    <property type="project" value="UniProtKB-KW"/>
</dbReference>
<evidence type="ECO:0000256" key="1">
    <source>
        <dbReference type="ARBA" id="ARBA00004609"/>
    </source>
</evidence>
<dbReference type="GO" id="GO:0006869">
    <property type="term" value="P:lipid transport"/>
    <property type="evidence" value="ECO:0007669"/>
    <property type="project" value="InterPro"/>
</dbReference>
<keyword evidence="7" id="KW-0449">Lipoprotein</keyword>
<dbReference type="CDD" id="cd00010">
    <property type="entry name" value="AAI_LTSS"/>
    <property type="match status" value="1"/>
</dbReference>
<evidence type="ECO:0000256" key="3">
    <source>
        <dbReference type="ARBA" id="ARBA00022622"/>
    </source>
</evidence>
<keyword evidence="6" id="KW-0325">Glycoprotein</keyword>
<accession>C0PQX9</accession>
<dbReference type="SUPFAM" id="SSF47699">
    <property type="entry name" value="Bifunctional inhibitor/lipid-transfer protein/seed storage 2S albumin"/>
    <property type="match status" value="1"/>
</dbReference>
<reference evidence="12" key="1">
    <citation type="submission" date="2009-02" db="EMBL/GenBank/DDBJ databases">
        <title>Full length sequence-verified cDNA sequences from Sitka spruce (Picea sitchensis).</title>
        <authorList>
            <person name="Reid K.E."/>
            <person name="Liao N."/>
            <person name="Ralph S."/>
            <person name="Kolosova N."/>
            <person name="Oddy C."/>
            <person name="Moore R."/>
            <person name="Mayo M."/>
            <person name="Wagner S."/>
            <person name="King J."/>
            <person name="Yanchuk A."/>
            <person name="Holt R."/>
            <person name="Jones S."/>
            <person name="Marra M."/>
            <person name="Ritland C.E."/>
            <person name="Ritland K."/>
            <person name="Bohlmann J."/>
        </authorList>
    </citation>
    <scope>NUCLEOTIDE SEQUENCE</scope>
    <source>
        <tissue evidence="12">Green portion of the leader tissue</tissue>
    </source>
</reference>
<keyword evidence="9" id="KW-1133">Transmembrane helix</keyword>
<evidence type="ECO:0000256" key="6">
    <source>
        <dbReference type="ARBA" id="ARBA00023180"/>
    </source>
</evidence>
<sequence>MAGITDNKMPSISSMSLPLLLLLLALWAVTDIAVAQAPSGCSSALVSLAPCIGYVTGSAPKPSDRCCSGLTNVVNTNPVCLCQLFSGGNNVGVNVNQTLALAMPAACKVSTPPLSSCKAAGVPVPPISSPPSPKVPSTGSGSGDKTKPTQPGSSPADVSSAGIFAPTAIGLFFIGLFFSAIPL</sequence>
<dbReference type="InterPro" id="IPR016140">
    <property type="entry name" value="Bifunc_inhib/LTP/seed_store"/>
</dbReference>
<comment type="subcellular location">
    <subcellularLocation>
        <location evidence="1">Cell membrane</location>
        <topology evidence="1">Lipid-anchor</topology>
        <topology evidence="1">GPI-anchor</topology>
    </subcellularLocation>
</comment>
<dbReference type="PANTHER" id="PTHR33044">
    <property type="entry name" value="BIFUNCTIONAL INHIBITOR/LIPID-TRANSFER PROTEIN/SEED STORAGE 2S ALBUMIN SUPERFAMILY PROTEIN-RELATED"/>
    <property type="match status" value="1"/>
</dbReference>
<dbReference type="SMART" id="SM00499">
    <property type="entry name" value="AAI"/>
    <property type="match status" value="1"/>
</dbReference>
<name>C0PQX9_PICSI</name>
<keyword evidence="9" id="KW-0472">Membrane</keyword>
<evidence type="ECO:0000313" key="12">
    <source>
        <dbReference type="EMBL" id="ACN40219.1"/>
    </source>
</evidence>
<dbReference type="Gene3D" id="1.10.110.10">
    <property type="entry name" value="Plant lipid-transfer and hydrophobic proteins"/>
    <property type="match status" value="1"/>
</dbReference>
<dbReference type="EMBL" id="BT070716">
    <property type="protein sequence ID" value="ACN40219.1"/>
    <property type="molecule type" value="mRNA"/>
</dbReference>
<keyword evidence="5" id="KW-1015">Disulfide bond</keyword>
<organism evidence="12">
    <name type="scientific">Picea sitchensis</name>
    <name type="common">Sitka spruce</name>
    <name type="synonym">Pinus sitchensis</name>
    <dbReference type="NCBI Taxonomy" id="3332"/>
    <lineage>
        <taxon>Eukaryota</taxon>
        <taxon>Viridiplantae</taxon>
        <taxon>Streptophyta</taxon>
        <taxon>Embryophyta</taxon>
        <taxon>Tracheophyta</taxon>
        <taxon>Spermatophyta</taxon>
        <taxon>Pinopsida</taxon>
        <taxon>Pinidae</taxon>
        <taxon>Conifers I</taxon>
        <taxon>Pinales</taxon>
        <taxon>Pinaceae</taxon>
        <taxon>Picea</taxon>
    </lineage>
</organism>
<feature type="transmembrane region" description="Helical" evidence="9">
    <location>
        <begin position="163"/>
        <end position="181"/>
    </location>
</feature>
<feature type="domain" description="Bifunctional inhibitor/plant lipid transfer protein/seed storage helical" evidence="11">
    <location>
        <begin position="41"/>
        <end position="117"/>
    </location>
</feature>
<feature type="compositionally biased region" description="Polar residues" evidence="8">
    <location>
        <begin position="148"/>
        <end position="157"/>
    </location>
</feature>
<evidence type="ECO:0000259" key="11">
    <source>
        <dbReference type="SMART" id="SM00499"/>
    </source>
</evidence>
<evidence type="ECO:0000256" key="5">
    <source>
        <dbReference type="ARBA" id="ARBA00023157"/>
    </source>
</evidence>
<feature type="chain" id="PRO_5002901876" description="Bifunctional inhibitor/plant lipid transfer protein/seed storage helical domain-containing protein" evidence="10">
    <location>
        <begin position="36"/>
        <end position="183"/>
    </location>
</feature>
<protein>
    <recommendedName>
        <fullName evidence="11">Bifunctional inhibitor/plant lipid transfer protein/seed storage helical domain-containing protein</fullName>
    </recommendedName>
</protein>
<keyword evidence="4 10" id="KW-0732">Signal</keyword>
<evidence type="ECO:0000256" key="8">
    <source>
        <dbReference type="SAM" id="MobiDB-lite"/>
    </source>
</evidence>
<dbReference type="InterPro" id="IPR036312">
    <property type="entry name" value="Bifun_inhib/LTP/seed_sf"/>
</dbReference>
<keyword evidence="9" id="KW-0812">Transmembrane</keyword>
<dbReference type="InterPro" id="IPR043325">
    <property type="entry name" value="LTSS"/>
</dbReference>
<comment type="similarity">
    <text evidence="2">Belongs to the plant LTP family.</text>
</comment>
<feature type="region of interest" description="Disordered" evidence="8">
    <location>
        <begin position="125"/>
        <end position="157"/>
    </location>
</feature>
<feature type="signal peptide" evidence="10">
    <location>
        <begin position="1"/>
        <end position="35"/>
    </location>
</feature>
<evidence type="ECO:0000256" key="10">
    <source>
        <dbReference type="SAM" id="SignalP"/>
    </source>
</evidence>
<dbReference type="FunFam" id="1.10.110.10:FF:000001">
    <property type="entry name" value="Bifunctional inhibitor/lipid-transfer protein/seed storage 2S albumin superfamily protein"/>
    <property type="match status" value="1"/>
</dbReference>
<proteinExistence type="evidence at transcript level"/>
<evidence type="ECO:0000256" key="9">
    <source>
        <dbReference type="SAM" id="Phobius"/>
    </source>
</evidence>